<dbReference type="Gene3D" id="3.60.40.10">
    <property type="entry name" value="PPM-type phosphatase domain"/>
    <property type="match status" value="1"/>
</dbReference>
<evidence type="ECO:0000313" key="2">
    <source>
        <dbReference type="EMBL" id="MBC9719451.1"/>
    </source>
</evidence>
<sequence length="134" mass="13630">MGAPLGLADLAGGAPAAWTVPFQEGSVMVLYTDGVTEARGGPDGAFYPLQERLEVLCASIPWPPLSPARCLPPTAAPASDPGGDPLGALVATLYDDLVRYTGGSLDDDAVLLLLARAGSVQSPADPRTVDEAGE</sequence>
<dbReference type="Proteomes" id="UP000642284">
    <property type="component" value="Unassembled WGS sequence"/>
</dbReference>
<dbReference type="EMBL" id="JACTVJ010000043">
    <property type="protein sequence ID" value="MBC9719451.1"/>
    <property type="molecule type" value="Genomic_DNA"/>
</dbReference>
<accession>A0ABR7SVB6</accession>
<gene>
    <name evidence="2" type="ORF">H9Y04_43790</name>
</gene>
<evidence type="ECO:0000259" key="1">
    <source>
        <dbReference type="Pfam" id="PF07228"/>
    </source>
</evidence>
<dbReference type="InterPro" id="IPR036457">
    <property type="entry name" value="PPM-type-like_dom_sf"/>
</dbReference>
<reference evidence="2 3" key="1">
    <citation type="submission" date="2020-08" db="EMBL/GenBank/DDBJ databases">
        <title>Genemic of Streptomyces polyaspartic.</title>
        <authorList>
            <person name="Liu W."/>
        </authorList>
    </citation>
    <scope>NUCLEOTIDE SEQUENCE [LARGE SCALE GENOMIC DNA]</scope>
    <source>
        <strain evidence="2 3">TRM66268-LWL</strain>
    </source>
</reference>
<dbReference type="Pfam" id="PF07228">
    <property type="entry name" value="SpoIIE"/>
    <property type="match status" value="1"/>
</dbReference>
<protein>
    <submittedName>
        <fullName evidence="2">SpoIIE family protein phosphatase</fullName>
    </submittedName>
</protein>
<keyword evidence="3" id="KW-1185">Reference proteome</keyword>
<organism evidence="2 3">
    <name type="scientific">Streptomyces polyasparticus</name>
    <dbReference type="NCBI Taxonomy" id="2767826"/>
    <lineage>
        <taxon>Bacteria</taxon>
        <taxon>Bacillati</taxon>
        <taxon>Actinomycetota</taxon>
        <taxon>Actinomycetes</taxon>
        <taxon>Kitasatosporales</taxon>
        <taxon>Streptomycetaceae</taxon>
        <taxon>Streptomyces</taxon>
    </lineage>
</organism>
<name>A0ABR7SVB6_9ACTN</name>
<evidence type="ECO:0000313" key="3">
    <source>
        <dbReference type="Proteomes" id="UP000642284"/>
    </source>
</evidence>
<feature type="domain" description="PPM-type phosphatase" evidence="1">
    <location>
        <begin position="2"/>
        <end position="113"/>
    </location>
</feature>
<comment type="caution">
    <text evidence="2">The sequence shown here is derived from an EMBL/GenBank/DDBJ whole genome shotgun (WGS) entry which is preliminary data.</text>
</comment>
<proteinExistence type="predicted"/>
<dbReference type="RefSeq" id="WP_187819879.1">
    <property type="nucleotide sequence ID" value="NZ_JACTVJ010000043.1"/>
</dbReference>
<dbReference type="InterPro" id="IPR001932">
    <property type="entry name" value="PPM-type_phosphatase-like_dom"/>
</dbReference>